<dbReference type="EMBL" id="AQGU01000027">
    <property type="protein sequence ID" value="MBE0360616.1"/>
    <property type="molecule type" value="Genomic_DNA"/>
</dbReference>
<dbReference type="Proteomes" id="UP000648482">
    <property type="component" value="Unassembled WGS sequence"/>
</dbReference>
<evidence type="ECO:0000313" key="1">
    <source>
        <dbReference type="EMBL" id="MBE0360616.1"/>
    </source>
</evidence>
<name>A0ABR9E1Y9_9GAMM</name>
<evidence type="ECO:0000313" key="2">
    <source>
        <dbReference type="Proteomes" id="UP000648482"/>
    </source>
</evidence>
<proteinExistence type="predicted"/>
<organism evidence="1 2">
    <name type="scientific">Pseudoalteromonas aliena SW19</name>
    <dbReference type="NCBI Taxonomy" id="1314866"/>
    <lineage>
        <taxon>Bacteria</taxon>
        <taxon>Pseudomonadati</taxon>
        <taxon>Pseudomonadota</taxon>
        <taxon>Gammaproteobacteria</taxon>
        <taxon>Alteromonadales</taxon>
        <taxon>Pseudoalteromonadaceae</taxon>
        <taxon>Pseudoalteromonas</taxon>
    </lineage>
</organism>
<protein>
    <submittedName>
        <fullName evidence="1">Uncharacterized protein</fullName>
    </submittedName>
</protein>
<accession>A0ABR9E1Y9</accession>
<gene>
    <name evidence="1" type="ORF">PALI_a2629</name>
</gene>
<reference evidence="1 2" key="1">
    <citation type="submission" date="2015-06" db="EMBL/GenBank/DDBJ databases">
        <title>Genome sequence of Pseudoalteromonas aliena.</title>
        <authorList>
            <person name="Xie B.-B."/>
            <person name="Rong J.-C."/>
            <person name="Qin Q.-L."/>
            <person name="Zhang Y.-Z."/>
        </authorList>
    </citation>
    <scope>NUCLEOTIDE SEQUENCE [LARGE SCALE GENOMIC DNA]</scope>
    <source>
        <strain evidence="1 2">SW19</strain>
    </source>
</reference>
<sequence>MLKEQSMVWGYMGGIIIHPMKKLNLALKTKNGEYLYSCNNRVNLVC</sequence>
<keyword evidence="2" id="KW-1185">Reference proteome</keyword>
<comment type="caution">
    <text evidence="1">The sequence shown here is derived from an EMBL/GenBank/DDBJ whole genome shotgun (WGS) entry which is preliminary data.</text>
</comment>